<dbReference type="InterPro" id="IPR007111">
    <property type="entry name" value="NACHT_NTPase"/>
</dbReference>
<feature type="repeat" description="ANK" evidence="3">
    <location>
        <begin position="1419"/>
        <end position="1457"/>
    </location>
</feature>
<dbReference type="EMBL" id="JAAOAO010000625">
    <property type="protein sequence ID" value="KAF5534657.1"/>
    <property type="molecule type" value="Genomic_DNA"/>
</dbReference>
<evidence type="ECO:0000256" key="2">
    <source>
        <dbReference type="ARBA" id="ARBA00023043"/>
    </source>
</evidence>
<feature type="repeat" description="ANK" evidence="3">
    <location>
        <begin position="1491"/>
        <end position="1527"/>
    </location>
</feature>
<dbReference type="InterPro" id="IPR035994">
    <property type="entry name" value="Nucleoside_phosphorylase_sf"/>
</dbReference>
<feature type="repeat" description="ANK" evidence="3">
    <location>
        <begin position="1458"/>
        <end position="1490"/>
    </location>
</feature>
<keyword evidence="2 3" id="KW-0040">ANK repeat</keyword>
<dbReference type="PANTHER" id="PTHR24123:SF33">
    <property type="entry name" value="PROTEIN HOS4"/>
    <property type="match status" value="1"/>
</dbReference>
<evidence type="ECO:0000313" key="6">
    <source>
        <dbReference type="Proteomes" id="UP000574317"/>
    </source>
</evidence>
<dbReference type="InterPro" id="IPR056884">
    <property type="entry name" value="NPHP3-like_N"/>
</dbReference>
<dbReference type="Gene3D" id="1.25.40.20">
    <property type="entry name" value="Ankyrin repeat-containing domain"/>
    <property type="match status" value="4"/>
</dbReference>
<dbReference type="Pfam" id="PF12796">
    <property type="entry name" value="Ank_2"/>
    <property type="match status" value="6"/>
</dbReference>
<dbReference type="Gene3D" id="3.40.50.1580">
    <property type="entry name" value="Nucleoside phosphorylase domain"/>
    <property type="match status" value="1"/>
</dbReference>
<evidence type="ECO:0000256" key="1">
    <source>
        <dbReference type="ARBA" id="ARBA00022737"/>
    </source>
</evidence>
<proteinExistence type="predicted"/>
<dbReference type="PRINTS" id="PR01415">
    <property type="entry name" value="ANKYRIN"/>
</dbReference>
<dbReference type="Proteomes" id="UP000574317">
    <property type="component" value="Unassembled WGS sequence"/>
</dbReference>
<dbReference type="InterPro" id="IPR051165">
    <property type="entry name" value="Multifunctional_ANK_Repeat"/>
</dbReference>
<dbReference type="InterPro" id="IPR036770">
    <property type="entry name" value="Ankyrin_rpt-contain_sf"/>
</dbReference>
<comment type="caution">
    <text evidence="5">The sequence shown here is derived from an EMBL/GenBank/DDBJ whole genome shotgun (WGS) entry which is preliminary data.</text>
</comment>
<dbReference type="Gene3D" id="3.40.50.300">
    <property type="entry name" value="P-loop containing nucleotide triphosphate hydrolases"/>
    <property type="match status" value="1"/>
</dbReference>
<reference evidence="5 6" key="1">
    <citation type="submission" date="2020-05" db="EMBL/GenBank/DDBJ databases">
        <title>Identification and distribution of gene clusters putatively required for synthesis of sphingolipid metabolism inhibitors in phylogenetically diverse species of the filamentous fungus Fusarium.</title>
        <authorList>
            <person name="Kim H.-S."/>
            <person name="Busman M."/>
            <person name="Brown D.W."/>
            <person name="Divon H."/>
            <person name="Uhlig S."/>
            <person name="Proctor R.H."/>
        </authorList>
    </citation>
    <scope>NUCLEOTIDE SEQUENCE [LARGE SCALE GENOMIC DNA]</scope>
    <source>
        <strain evidence="5 6">NRRL 25196</strain>
    </source>
</reference>
<keyword evidence="1" id="KW-0677">Repeat</keyword>
<evidence type="ECO:0000313" key="5">
    <source>
        <dbReference type="EMBL" id="KAF5534657.1"/>
    </source>
</evidence>
<evidence type="ECO:0000259" key="4">
    <source>
        <dbReference type="PROSITE" id="PS50837"/>
    </source>
</evidence>
<accession>A0A8H5IEU0</accession>
<dbReference type="InterPro" id="IPR002110">
    <property type="entry name" value="Ankyrin_rpt"/>
</dbReference>
<organism evidence="5 6">
    <name type="scientific">Fusarium napiforme</name>
    <dbReference type="NCBI Taxonomy" id="42672"/>
    <lineage>
        <taxon>Eukaryota</taxon>
        <taxon>Fungi</taxon>
        <taxon>Dikarya</taxon>
        <taxon>Ascomycota</taxon>
        <taxon>Pezizomycotina</taxon>
        <taxon>Sordariomycetes</taxon>
        <taxon>Hypocreomycetidae</taxon>
        <taxon>Hypocreales</taxon>
        <taxon>Nectriaceae</taxon>
        <taxon>Fusarium</taxon>
        <taxon>Fusarium fujikuroi species complex</taxon>
    </lineage>
</organism>
<dbReference type="GO" id="GO:0009116">
    <property type="term" value="P:nucleoside metabolic process"/>
    <property type="evidence" value="ECO:0007669"/>
    <property type="project" value="InterPro"/>
</dbReference>
<feature type="repeat" description="ANK" evidence="3">
    <location>
        <begin position="1251"/>
        <end position="1283"/>
    </location>
</feature>
<feature type="repeat" description="ANK" evidence="3">
    <location>
        <begin position="1324"/>
        <end position="1356"/>
    </location>
</feature>
<dbReference type="InterPro" id="IPR027417">
    <property type="entry name" value="P-loop_NTPase"/>
</dbReference>
<keyword evidence="6" id="KW-1185">Reference proteome</keyword>
<dbReference type="SMART" id="SM00248">
    <property type="entry name" value="ANK"/>
    <property type="match status" value="18"/>
</dbReference>
<dbReference type="SUPFAM" id="SSF52540">
    <property type="entry name" value="P-loop containing nucleoside triphosphate hydrolases"/>
    <property type="match status" value="1"/>
</dbReference>
<protein>
    <submittedName>
        <fullName evidence="5">Multiple ankyrin repeats single kh domain-containing protein</fullName>
    </submittedName>
</protein>
<feature type="repeat" description="ANK" evidence="3">
    <location>
        <begin position="1528"/>
        <end position="1562"/>
    </location>
</feature>
<dbReference type="SUPFAM" id="SSF53167">
    <property type="entry name" value="Purine and uridine phosphorylases"/>
    <property type="match status" value="1"/>
</dbReference>
<sequence>MADPSTYTVGWICALTTELVAARSFFDEEYEVTLETQAPGDNNSYSFGRMGRHEVVVACLPKAEYGIAPAASVAKDMLRTFPNIRVGLMVGIGGGAPSPQHDIRLGDVVVSVPSGDKGGVLHHACGKTVQQQEFQFTGSLNQPPQLLRTAVDLLEADYREKGLELNKRIEEALNKRPRLKKWYTRPSAAKDRLYESSHIHRESPKSAACKDNCGEENLITREARGETGDDPMIHCGLIASSDKLMRDAIIRDKLAKEEGVLCFEMEAAGLMNHFPCLIIRGICDYSDTHKNDEWQDFAAMTAAAYAKELLQKLLPTNIQRQKPLVKVLDSIKEDLQSITASVKVTSETINSIQREKRYADVERWLKPPRYSTNMAKARKCRHVGSGLWFIHSPAFQEFKSGSRKHLWLHGLAGSGKTVLSSRIFDYLNDTSGIPTLAHYFDFNDAEKQHLDGLIRSLAFQLCQYGGEAALAKLYELFISHDNGSKSPDELQLETHINSMLRSFDRVFILIDALDECRSRDSLLSWIGRLAVENVQFLLTARPEDDIQSQTLRFFGRENCLSLDKTSVNSDIKSYVRSVLDTNPRFMEKALSEEMRKEICTEVGGRADGMFRWAACQMDSLAACKTPNAVRKCLKSLPQDLNETYDRILEGIHPDDKSDSIRLLRFILHSGQPLTPAEAVEILATRPDECQSRYRFHSGNRLFTVSSIERYCPGLISIVTIGEGHEDYDGWSIHGEQVHLSHFSVKEYLRQKDEFSKFSSASAITQTSLAYLTDINGPCYRMCADFAFARRAAYIWPDFAFTSRSEETSAIVVAEFLLGSETLSKWYRISMTSVTDWNHPFGQEQELPPAYHFRKAWDLPSPTTSGLYHASNRGLLGALRYMIRDSRLEIWPDEMEASLVIAIRSKHPEIVEVLLGHGVTPNASEHFYGSAVYNAAEAGLSEVVALLIREGAHANGHGGQQAGYRSALCAASQNGHLEIAKQLIRAGNYVSFQHTKNSCPIQMALKNGHTKIIKLLTEWGTCKDINCGLLESAAYYGKVEMVYRLLESRPDDHYKSRALSKACEAGQVDIVQLLLHRNTVIDYNCPLENCLILGVESGNELVVQMLLNNGFEISREQFARVSLLKALEGCHRGLIRTLVDAIEALGYSNASHMNALRAASEMRHEDILRNFAALFSDQTTVDRLGFLGVMDLLYDILLGDNKHILQPLLNEAKEWYFDTNEKGELLAPIEIAASTGNAIAVAQLIDERVDIQKGSALIYAAAEGHEHVVRLLLERKVDVNLKIENDFYDTGGSPLLASLAGRVRSDTIVLMLLDHGADYNYQDVYGNCALHLAAKYGKLSVVQKLLELGEDVNRRNAENEAPLHLAYKDVMPALLVAGASVNVRDSQNRTPLHHNAFRGTVDGVKILLSYGADVSARRYTGTTALHEILRSKQASNSEVMRAVEILLESGVDATKTDTSGSSPLHYACYGSRVDAASLLLKRGVNVNQKNGRGRSPFHLATCGHVSEATVSLVSLLVEYGANTNAQDNDGCTALHYSYSDIEKSSSMAELLLDFGVEIDTQNLRGESALFGVLNKDSDLDVGKLLIERGANVNISNNEGDTVLHKADDKIFGIFEMLLRYGATVNELNSNGDSPLAELYRKGKKAKQVAQMLVEKGGKHIRGGKEN</sequence>
<name>A0A8H5IEU0_9HYPO</name>
<dbReference type="SUPFAM" id="SSF48403">
    <property type="entry name" value="Ankyrin repeat"/>
    <property type="match status" value="3"/>
</dbReference>
<dbReference type="PROSITE" id="PS50088">
    <property type="entry name" value="ANK_REPEAT"/>
    <property type="match status" value="7"/>
</dbReference>
<dbReference type="PROSITE" id="PS50297">
    <property type="entry name" value="ANK_REP_REGION"/>
    <property type="match status" value="5"/>
</dbReference>
<dbReference type="Pfam" id="PF13857">
    <property type="entry name" value="Ank_5"/>
    <property type="match status" value="1"/>
</dbReference>
<feature type="domain" description="NACHT" evidence="4">
    <location>
        <begin position="404"/>
        <end position="542"/>
    </location>
</feature>
<evidence type="ECO:0000256" key="3">
    <source>
        <dbReference type="PROSITE-ProRule" id="PRU00023"/>
    </source>
</evidence>
<gene>
    <name evidence="5" type="ORF">FNAPI_12283</name>
</gene>
<dbReference type="GO" id="GO:0003824">
    <property type="term" value="F:catalytic activity"/>
    <property type="evidence" value="ECO:0007669"/>
    <property type="project" value="InterPro"/>
</dbReference>
<feature type="repeat" description="ANK" evidence="3">
    <location>
        <begin position="1386"/>
        <end position="1418"/>
    </location>
</feature>
<dbReference type="Pfam" id="PF24883">
    <property type="entry name" value="NPHP3_N"/>
    <property type="match status" value="1"/>
</dbReference>
<dbReference type="PANTHER" id="PTHR24123">
    <property type="entry name" value="ANKYRIN REPEAT-CONTAINING"/>
    <property type="match status" value="1"/>
</dbReference>
<dbReference type="PROSITE" id="PS50837">
    <property type="entry name" value="NACHT"/>
    <property type="match status" value="1"/>
</dbReference>